<dbReference type="Proteomes" id="UP000251891">
    <property type="component" value="Unassembled WGS sequence"/>
</dbReference>
<evidence type="ECO:0000313" key="4">
    <source>
        <dbReference type="Proteomes" id="UP000251891"/>
    </source>
</evidence>
<organism evidence="3 4">
    <name type="scientific">Actinomadura craniellae</name>
    <dbReference type="NCBI Taxonomy" id="2231787"/>
    <lineage>
        <taxon>Bacteria</taxon>
        <taxon>Bacillati</taxon>
        <taxon>Actinomycetota</taxon>
        <taxon>Actinomycetes</taxon>
        <taxon>Streptosporangiales</taxon>
        <taxon>Thermomonosporaceae</taxon>
        <taxon>Actinomadura</taxon>
    </lineage>
</organism>
<keyword evidence="2" id="KW-0472">Membrane</keyword>
<dbReference type="EMBL" id="QLYX01000014">
    <property type="protein sequence ID" value="RAY12205.1"/>
    <property type="molecule type" value="Genomic_DNA"/>
</dbReference>
<feature type="region of interest" description="Disordered" evidence="1">
    <location>
        <begin position="247"/>
        <end position="282"/>
    </location>
</feature>
<accession>A0A365GZE0</accession>
<dbReference type="AlphaFoldDB" id="A0A365GZE0"/>
<keyword evidence="2" id="KW-0812">Transmembrane</keyword>
<feature type="region of interest" description="Disordered" evidence="1">
    <location>
        <begin position="1"/>
        <end position="100"/>
    </location>
</feature>
<proteinExistence type="predicted"/>
<gene>
    <name evidence="3" type="ORF">DPM19_26140</name>
</gene>
<protein>
    <submittedName>
        <fullName evidence="3">Uncharacterized protein</fullName>
    </submittedName>
</protein>
<feature type="transmembrane region" description="Helical" evidence="2">
    <location>
        <begin position="222"/>
        <end position="242"/>
    </location>
</feature>
<comment type="caution">
    <text evidence="3">The sequence shown here is derived from an EMBL/GenBank/DDBJ whole genome shotgun (WGS) entry which is preliminary data.</text>
</comment>
<feature type="compositionally biased region" description="Acidic residues" evidence="1">
    <location>
        <begin position="55"/>
        <end position="67"/>
    </location>
</feature>
<dbReference type="RefSeq" id="WP_111870696.1">
    <property type="nucleotide sequence ID" value="NZ_QLYX01000014.1"/>
</dbReference>
<sequence length="459" mass="48605">MSDQGDFSARRRALEADTDEQQSSDLATGPIRQVGAVGEGPEEDPEPGTVTTYEPPDDDASADDEAGVVDSEPPNPAGRTEFSAPESPAASGAEPAWNSPAVEYEPVAEYDPVIAYEPDEAADVPVAGASARLRDDAGQGAESSTEGGEFDRSIFDSEGEGDPRYAPVSPSGTGPSTPPKPGTPSSGNWRMPEWMKDGEDGGSGESADLLDPYTEKRSRRGLVIGVGLLVVALLAAAAVYFLRPGSGSAAAVTPTPEAVPSPSRPAVQLPPEQPLQRFPGRPSPVLGRLTDPHSGLAYPRLGAPWQIPNKQNQLGQTGWSGQQIVVTERRRGGLWYGQLLTGLMGPAELSSTGYRGPHDLQTATALYARSIEAREYAFPHRTRPLASQALSVGGRQGWLVASYLNYQRPGVRATGEVMVVAVIDTGRAAPSVLFLSLPNTHRRLWPDINQFIAGLTPLR</sequence>
<name>A0A365GZE0_9ACTN</name>
<keyword evidence="4" id="KW-1185">Reference proteome</keyword>
<keyword evidence="2" id="KW-1133">Transmembrane helix</keyword>
<feature type="compositionally biased region" description="Low complexity" evidence="1">
    <location>
        <begin position="81"/>
        <end position="96"/>
    </location>
</feature>
<evidence type="ECO:0000256" key="2">
    <source>
        <dbReference type="SAM" id="Phobius"/>
    </source>
</evidence>
<evidence type="ECO:0000313" key="3">
    <source>
        <dbReference type="EMBL" id="RAY12205.1"/>
    </source>
</evidence>
<evidence type="ECO:0000256" key="1">
    <source>
        <dbReference type="SAM" id="MobiDB-lite"/>
    </source>
</evidence>
<feature type="region of interest" description="Disordered" evidence="1">
    <location>
        <begin position="126"/>
        <end position="211"/>
    </location>
</feature>
<reference evidence="3 4" key="1">
    <citation type="submission" date="2018-06" db="EMBL/GenBank/DDBJ databases">
        <title>Actinomadura craniellae sp. nov. isolated from marine sponge Craniella sp.</title>
        <authorList>
            <person name="Li L."/>
            <person name="Xu Q.H."/>
            <person name="Lin H.W."/>
            <person name="Lu Y.H."/>
        </authorList>
    </citation>
    <scope>NUCLEOTIDE SEQUENCE [LARGE SCALE GENOMIC DNA]</scope>
    <source>
        <strain evidence="3 4">LHW63021</strain>
    </source>
</reference>
<dbReference type="OrthoDB" id="3971500at2"/>